<dbReference type="SMART" id="SM00855">
    <property type="entry name" value="PGAM"/>
    <property type="match status" value="1"/>
</dbReference>
<dbReference type="EMBL" id="JACXWD010000021">
    <property type="protein sequence ID" value="MBD3868071.1"/>
    <property type="molecule type" value="Genomic_DNA"/>
</dbReference>
<sequence>MAELLILRHAKSSWESPGQDDHDRPLNDRGRRDAPRIGELLAAEGLLPDAVLCSTACRTMETWGLLSAAAGCDVQPLYREELYLAPAGDLLEQLQTMPEFCRRGMIIGHNPGLELLVAMLAGRNVTMPTASMVLMEIDGSWEAITSARFIRQWKPKDL</sequence>
<gene>
    <name evidence="1" type="ORF">IFK94_08095</name>
</gene>
<dbReference type="PANTHER" id="PTHR47623">
    <property type="entry name" value="OS09G0287300 PROTEIN"/>
    <property type="match status" value="1"/>
</dbReference>
<evidence type="ECO:0000313" key="2">
    <source>
        <dbReference type="Proteomes" id="UP000648239"/>
    </source>
</evidence>
<dbReference type="InterPro" id="IPR013078">
    <property type="entry name" value="His_Pase_superF_clade-1"/>
</dbReference>
<protein>
    <submittedName>
        <fullName evidence="1">Histidine phosphatase family protein</fullName>
    </submittedName>
</protein>
<accession>A0A8J7C2M0</accession>
<dbReference type="Gene3D" id="3.40.50.1240">
    <property type="entry name" value="Phosphoglycerate mutase-like"/>
    <property type="match status" value="1"/>
</dbReference>
<dbReference type="InterPro" id="IPR029033">
    <property type="entry name" value="His_PPase_superfam"/>
</dbReference>
<dbReference type="AlphaFoldDB" id="A0A8J7C2M0"/>
<organism evidence="1 2">
    <name type="scientific">Candidatus Polarisedimenticola svalbardensis</name>
    <dbReference type="NCBI Taxonomy" id="2886004"/>
    <lineage>
        <taxon>Bacteria</taxon>
        <taxon>Pseudomonadati</taxon>
        <taxon>Acidobacteriota</taxon>
        <taxon>Candidatus Polarisedimenticolia</taxon>
        <taxon>Candidatus Polarisedimenticolales</taxon>
        <taxon>Candidatus Polarisedimenticolaceae</taxon>
        <taxon>Candidatus Polarisedimenticola</taxon>
    </lineage>
</organism>
<proteinExistence type="predicted"/>
<reference evidence="1 2" key="1">
    <citation type="submission" date="2020-08" db="EMBL/GenBank/DDBJ databases">
        <title>Acidobacteriota in marine sediments use diverse sulfur dissimilation pathways.</title>
        <authorList>
            <person name="Wasmund K."/>
        </authorList>
    </citation>
    <scope>NUCLEOTIDE SEQUENCE [LARGE SCALE GENOMIC DNA]</scope>
    <source>
        <strain evidence="1">MAG AM4</strain>
    </source>
</reference>
<dbReference type="Pfam" id="PF00300">
    <property type="entry name" value="His_Phos_1"/>
    <property type="match status" value="1"/>
</dbReference>
<evidence type="ECO:0000313" key="1">
    <source>
        <dbReference type="EMBL" id="MBD3868071.1"/>
    </source>
</evidence>
<name>A0A8J7C2M0_9BACT</name>
<dbReference type="PANTHER" id="PTHR47623:SF1">
    <property type="entry name" value="OS09G0287300 PROTEIN"/>
    <property type="match status" value="1"/>
</dbReference>
<dbReference type="CDD" id="cd07040">
    <property type="entry name" value="HP"/>
    <property type="match status" value="1"/>
</dbReference>
<dbReference type="Proteomes" id="UP000648239">
    <property type="component" value="Unassembled WGS sequence"/>
</dbReference>
<comment type="caution">
    <text evidence="1">The sequence shown here is derived from an EMBL/GenBank/DDBJ whole genome shotgun (WGS) entry which is preliminary data.</text>
</comment>
<dbReference type="SUPFAM" id="SSF53254">
    <property type="entry name" value="Phosphoglycerate mutase-like"/>
    <property type="match status" value="1"/>
</dbReference>